<dbReference type="SUPFAM" id="SSF50882">
    <property type="entry name" value="beta-Barrel protease inhibitors"/>
    <property type="match status" value="2"/>
</dbReference>
<dbReference type="Proteomes" id="UP001143330">
    <property type="component" value="Unassembled WGS sequence"/>
</dbReference>
<evidence type="ECO:0000313" key="4">
    <source>
        <dbReference type="EMBL" id="GLK82073.1"/>
    </source>
</evidence>
<dbReference type="InterPro" id="IPR016085">
    <property type="entry name" value="Protease_inh_B-barrel_dom"/>
</dbReference>
<reference evidence="4" key="1">
    <citation type="journal article" date="2014" name="Int. J. Syst. Evol. Microbiol.">
        <title>Complete genome sequence of Corynebacterium casei LMG S-19264T (=DSM 44701T), isolated from a smear-ripened cheese.</title>
        <authorList>
            <consortium name="US DOE Joint Genome Institute (JGI-PGF)"/>
            <person name="Walter F."/>
            <person name="Albersmeier A."/>
            <person name="Kalinowski J."/>
            <person name="Ruckert C."/>
        </authorList>
    </citation>
    <scope>NUCLEOTIDE SEQUENCE</scope>
    <source>
        <strain evidence="4">VKM B-2789</strain>
    </source>
</reference>
<accession>A0A9W6JV94</accession>
<evidence type="ECO:0000313" key="5">
    <source>
        <dbReference type="Proteomes" id="UP001143330"/>
    </source>
</evidence>
<dbReference type="GO" id="GO:0004866">
    <property type="term" value="F:endopeptidase inhibitor activity"/>
    <property type="evidence" value="ECO:0007669"/>
    <property type="project" value="InterPro"/>
</dbReference>
<dbReference type="RefSeq" id="WP_213362485.1">
    <property type="nucleotide sequence ID" value="NZ_BSFM01000001.1"/>
</dbReference>
<feature type="chain" id="PRO_5040988689" description="Alkaline proteinase inhibitor/ Outer membrane lipoprotein Omp19 domain-containing protein" evidence="2">
    <location>
        <begin position="29"/>
        <end position="266"/>
    </location>
</feature>
<dbReference type="AlphaFoldDB" id="A0A9W6JV94"/>
<evidence type="ECO:0000256" key="1">
    <source>
        <dbReference type="ARBA" id="ARBA00022729"/>
    </source>
</evidence>
<comment type="caution">
    <text evidence="4">The sequence shown here is derived from an EMBL/GenBank/DDBJ whole genome shotgun (WGS) entry which is preliminary data.</text>
</comment>
<feature type="domain" description="Alkaline proteinase inhibitor/ Outer membrane lipoprotein Omp19" evidence="3">
    <location>
        <begin position="62"/>
        <end position="153"/>
    </location>
</feature>
<dbReference type="Pfam" id="PF02974">
    <property type="entry name" value="Inh"/>
    <property type="match status" value="2"/>
</dbReference>
<organism evidence="4 5">
    <name type="scientific">Ancylobacter defluvii</name>
    <dbReference type="NCBI Taxonomy" id="1282440"/>
    <lineage>
        <taxon>Bacteria</taxon>
        <taxon>Pseudomonadati</taxon>
        <taxon>Pseudomonadota</taxon>
        <taxon>Alphaproteobacteria</taxon>
        <taxon>Hyphomicrobiales</taxon>
        <taxon>Xanthobacteraceae</taxon>
        <taxon>Ancylobacter</taxon>
    </lineage>
</organism>
<feature type="signal peptide" evidence="2">
    <location>
        <begin position="1"/>
        <end position="28"/>
    </location>
</feature>
<proteinExistence type="predicted"/>
<gene>
    <name evidence="4" type="ORF">GCM10017653_01420</name>
</gene>
<sequence>MRSRRHTAVSAALLLAGLAGATALPAAAQETTTQETTTQDAAAPAAPVQETPAQVAQRLADGYQLTNADGDRICPLALATKAVRTPTGVDHPLFSLSLDRAACAEQITFATDIASWSPGPGDSIRLHAASGRLVAEFTEGAGGTWEALRERDGVYFLVNPRLAQAAPVAQPADLFGLWQLSRGPDTPFCTVMLDEQPFGDGDYPLAPDDGCGPLLGPLSPERWRLEAGDLLLLRDKGEPLRFAAQEDGSWLKVPEDRNPLMLSRSP</sequence>
<evidence type="ECO:0000256" key="2">
    <source>
        <dbReference type="SAM" id="SignalP"/>
    </source>
</evidence>
<evidence type="ECO:0000259" key="3">
    <source>
        <dbReference type="Pfam" id="PF02974"/>
    </source>
</evidence>
<dbReference type="Gene3D" id="2.40.128.10">
    <property type="match status" value="2"/>
</dbReference>
<protein>
    <recommendedName>
        <fullName evidence="3">Alkaline proteinase inhibitor/ Outer membrane lipoprotein Omp19 domain-containing protein</fullName>
    </recommendedName>
</protein>
<keyword evidence="5" id="KW-1185">Reference proteome</keyword>
<keyword evidence="1 2" id="KW-0732">Signal</keyword>
<name>A0A9W6JV94_9HYPH</name>
<reference evidence="4" key="2">
    <citation type="submission" date="2023-01" db="EMBL/GenBank/DDBJ databases">
        <authorList>
            <person name="Sun Q."/>
            <person name="Evtushenko L."/>
        </authorList>
    </citation>
    <scope>NUCLEOTIDE SEQUENCE</scope>
    <source>
        <strain evidence="4">VKM B-2789</strain>
    </source>
</reference>
<feature type="domain" description="Alkaline proteinase inhibitor/ Outer membrane lipoprotein Omp19" evidence="3">
    <location>
        <begin position="170"/>
        <end position="264"/>
    </location>
</feature>
<dbReference type="InterPro" id="IPR021140">
    <property type="entry name" value="Inh/Omp19"/>
</dbReference>
<dbReference type="EMBL" id="BSFM01000001">
    <property type="protein sequence ID" value="GLK82073.1"/>
    <property type="molecule type" value="Genomic_DNA"/>
</dbReference>